<comment type="caution">
    <text evidence="2">The sequence shown here is derived from an EMBL/GenBank/DDBJ whole genome shotgun (WGS) entry which is preliminary data.</text>
</comment>
<feature type="compositionally biased region" description="Basic and acidic residues" evidence="1">
    <location>
        <begin position="46"/>
        <end position="57"/>
    </location>
</feature>
<proteinExistence type="predicted"/>
<reference evidence="2" key="1">
    <citation type="journal article" date="2023" name="Science">
        <title>Genome structures resolve the early diversification of teleost fishes.</title>
        <authorList>
            <person name="Parey E."/>
            <person name="Louis A."/>
            <person name="Montfort J."/>
            <person name="Bouchez O."/>
            <person name="Roques C."/>
            <person name="Iampietro C."/>
            <person name="Lluch J."/>
            <person name="Castinel A."/>
            <person name="Donnadieu C."/>
            <person name="Desvignes T."/>
            <person name="Floi Bucao C."/>
            <person name="Jouanno E."/>
            <person name="Wen M."/>
            <person name="Mejri S."/>
            <person name="Dirks R."/>
            <person name="Jansen H."/>
            <person name="Henkel C."/>
            <person name="Chen W.J."/>
            <person name="Zahm M."/>
            <person name="Cabau C."/>
            <person name="Klopp C."/>
            <person name="Thompson A.W."/>
            <person name="Robinson-Rechavi M."/>
            <person name="Braasch I."/>
            <person name="Lecointre G."/>
            <person name="Bobe J."/>
            <person name="Postlethwait J.H."/>
            <person name="Berthelot C."/>
            <person name="Roest Crollius H."/>
            <person name="Guiguen Y."/>
        </authorList>
    </citation>
    <scope>NUCLEOTIDE SEQUENCE</scope>
    <source>
        <strain evidence="2">WJC10195</strain>
    </source>
</reference>
<dbReference type="EMBL" id="JAINUF010000013">
    <property type="protein sequence ID" value="KAJ8344434.1"/>
    <property type="molecule type" value="Genomic_DNA"/>
</dbReference>
<keyword evidence="3" id="KW-1185">Reference proteome</keyword>
<accession>A0A9Q1ET03</accession>
<evidence type="ECO:0000313" key="2">
    <source>
        <dbReference type="EMBL" id="KAJ8344434.1"/>
    </source>
</evidence>
<sequence length="148" mass="15497">MGRPASKQEVAGNRKEKKLTERLNGVPAFNVVHLGRARPRSGDGAVKMEGHGVRDQDSPPSASDPLCGPPGGEDCRGLLQGGWARGVVSPGPLAWSGPPSAAWPGPRCQCSRQTHCGATSSRSSEWQAVLLQLRCSLQATHGASGLRV</sequence>
<evidence type="ECO:0000313" key="3">
    <source>
        <dbReference type="Proteomes" id="UP001152622"/>
    </source>
</evidence>
<organism evidence="2 3">
    <name type="scientific">Synaphobranchus kaupii</name>
    <name type="common">Kaup's arrowtooth eel</name>
    <dbReference type="NCBI Taxonomy" id="118154"/>
    <lineage>
        <taxon>Eukaryota</taxon>
        <taxon>Metazoa</taxon>
        <taxon>Chordata</taxon>
        <taxon>Craniata</taxon>
        <taxon>Vertebrata</taxon>
        <taxon>Euteleostomi</taxon>
        <taxon>Actinopterygii</taxon>
        <taxon>Neopterygii</taxon>
        <taxon>Teleostei</taxon>
        <taxon>Anguilliformes</taxon>
        <taxon>Synaphobranchidae</taxon>
        <taxon>Synaphobranchus</taxon>
    </lineage>
</organism>
<protein>
    <submittedName>
        <fullName evidence="2">Uncharacterized protein</fullName>
    </submittedName>
</protein>
<dbReference type="Proteomes" id="UP001152622">
    <property type="component" value="Chromosome 13"/>
</dbReference>
<feature type="compositionally biased region" description="Basic and acidic residues" evidence="1">
    <location>
        <begin position="12"/>
        <end position="21"/>
    </location>
</feature>
<feature type="region of interest" description="Disordered" evidence="1">
    <location>
        <begin position="1"/>
        <end position="74"/>
    </location>
</feature>
<evidence type="ECO:0000256" key="1">
    <source>
        <dbReference type="SAM" id="MobiDB-lite"/>
    </source>
</evidence>
<gene>
    <name evidence="2" type="ORF">SKAU_G00317630</name>
</gene>
<name>A0A9Q1ET03_SYNKA</name>
<dbReference type="AlphaFoldDB" id="A0A9Q1ET03"/>